<sequence length="220" mass="24637">DPIAKFNQKTTVWDSRPLDAHVFCKSCLSRGRSSLCTGVQCTISDTVYFCQNEKCIHFILPYREDDLNIRTQWGPYSDGGSNQSNDRQCDALFPTGGRPPVSISERKMSHVADSGFEETGSAVQQSCGSTSFIMDHTRTVLTPPTLPKRSTLVHNVQVHQNRPRQQRRTSAKRLLTYRDYRRVVLHRARTLAGGLQLCASHNRLHGSNNSTVSCGSLDII</sequence>
<keyword evidence="2" id="KW-1185">Reference proteome</keyword>
<evidence type="ECO:0000313" key="1">
    <source>
        <dbReference type="EMBL" id="KAF7259274.1"/>
    </source>
</evidence>
<accession>A0A8S9YXF8</accession>
<name>A0A8S9YXF8_9TREM</name>
<protein>
    <submittedName>
        <fullName evidence="1">Uncharacterized protein</fullName>
    </submittedName>
</protein>
<gene>
    <name evidence="1" type="ORF">EG68_03294</name>
</gene>
<dbReference type="OrthoDB" id="6254523at2759"/>
<dbReference type="AlphaFoldDB" id="A0A8S9YXF8"/>
<organism evidence="1 2">
    <name type="scientific">Paragonimus skrjabini miyazakii</name>
    <dbReference type="NCBI Taxonomy" id="59628"/>
    <lineage>
        <taxon>Eukaryota</taxon>
        <taxon>Metazoa</taxon>
        <taxon>Spiralia</taxon>
        <taxon>Lophotrochozoa</taxon>
        <taxon>Platyhelminthes</taxon>
        <taxon>Trematoda</taxon>
        <taxon>Digenea</taxon>
        <taxon>Plagiorchiida</taxon>
        <taxon>Troglotremata</taxon>
        <taxon>Troglotrematidae</taxon>
        <taxon>Paragonimus</taxon>
    </lineage>
</organism>
<feature type="non-terminal residue" evidence="1">
    <location>
        <position position="1"/>
    </location>
</feature>
<reference evidence="1" key="1">
    <citation type="submission" date="2019-07" db="EMBL/GenBank/DDBJ databases">
        <title>Annotation for the trematode Paragonimus miyazaki's.</title>
        <authorList>
            <person name="Choi Y.-J."/>
        </authorList>
    </citation>
    <scope>NUCLEOTIDE SEQUENCE</scope>
    <source>
        <strain evidence="1">Japan</strain>
    </source>
</reference>
<dbReference type="EMBL" id="JTDE01001278">
    <property type="protein sequence ID" value="KAF7259274.1"/>
    <property type="molecule type" value="Genomic_DNA"/>
</dbReference>
<evidence type="ECO:0000313" key="2">
    <source>
        <dbReference type="Proteomes" id="UP000822476"/>
    </source>
</evidence>
<comment type="caution">
    <text evidence="1">The sequence shown here is derived from an EMBL/GenBank/DDBJ whole genome shotgun (WGS) entry which is preliminary data.</text>
</comment>
<dbReference type="Proteomes" id="UP000822476">
    <property type="component" value="Unassembled WGS sequence"/>
</dbReference>
<proteinExistence type="predicted"/>